<dbReference type="STRING" id="1524460.IX84_22285"/>
<evidence type="ECO:0000313" key="3">
    <source>
        <dbReference type="Proteomes" id="UP000029736"/>
    </source>
</evidence>
<organism evidence="2 3">
    <name type="scientific">Phaeodactylibacter xiamenensis</name>
    <dbReference type="NCBI Taxonomy" id="1524460"/>
    <lineage>
        <taxon>Bacteria</taxon>
        <taxon>Pseudomonadati</taxon>
        <taxon>Bacteroidota</taxon>
        <taxon>Saprospiria</taxon>
        <taxon>Saprospirales</taxon>
        <taxon>Haliscomenobacteraceae</taxon>
        <taxon>Phaeodactylibacter</taxon>
    </lineage>
</organism>
<sequence length="220" mass="25360">MQHYIKGLVFLVLIAFFFSCESDEARRERLAREEQERIELVKRQKAEEAEKARKLEEERKKEAERIEKERKEKAIYEKYINNTLRTGATPYAYCYGRNRSCSGSRCSEISVRTPSTSDVLVTIKSDGEVVRHAFISKGSTYKFKLPNGTYQPFFYYGKGWNPEKVMKQSKCGTIKGGFLEREVFGKDSPQSLVNNILSYELILTQNGNFSTRPSNSSEAL</sequence>
<reference evidence="2 3" key="1">
    <citation type="journal article" date="2014" name="Int. J. Syst. Evol. Microbiol.">
        <title>Phaeodactylibacter xiamenensis gen. nov., sp. nov., a member of the family Saprospiraceae isolated from the marine alga Phaeodactylum tricornutum.</title>
        <authorList>
            <person name="Chen Z.Jr."/>
            <person name="Lei X."/>
            <person name="Lai Q."/>
            <person name="Li Y."/>
            <person name="Zhang B."/>
            <person name="Zhang J."/>
            <person name="Zhang H."/>
            <person name="Yang L."/>
            <person name="Zheng W."/>
            <person name="Tian Y."/>
            <person name="Yu Z."/>
            <person name="Xu H.Jr."/>
            <person name="Zheng T."/>
        </authorList>
    </citation>
    <scope>NUCLEOTIDE SEQUENCE [LARGE SCALE GENOMIC DNA]</scope>
    <source>
        <strain evidence="2 3">KD52</strain>
    </source>
</reference>
<evidence type="ECO:0000256" key="1">
    <source>
        <dbReference type="SAM" id="Coils"/>
    </source>
</evidence>
<evidence type="ECO:0000313" key="2">
    <source>
        <dbReference type="EMBL" id="KGE86290.1"/>
    </source>
</evidence>
<dbReference type="PROSITE" id="PS51257">
    <property type="entry name" value="PROKAR_LIPOPROTEIN"/>
    <property type="match status" value="1"/>
</dbReference>
<protein>
    <recommendedName>
        <fullName evidence="4">Lipoprotein</fullName>
    </recommendedName>
</protein>
<keyword evidence="1" id="KW-0175">Coiled coil</keyword>
<dbReference type="EMBL" id="JPOS01000080">
    <property type="protein sequence ID" value="KGE86290.1"/>
    <property type="molecule type" value="Genomic_DNA"/>
</dbReference>
<gene>
    <name evidence="2" type="ORF">IX84_22285</name>
</gene>
<evidence type="ECO:0008006" key="4">
    <source>
        <dbReference type="Google" id="ProtNLM"/>
    </source>
</evidence>
<accession>A0A098S2D2</accession>
<name>A0A098S2D2_9BACT</name>
<dbReference type="RefSeq" id="WP_052516267.1">
    <property type="nucleotide sequence ID" value="NZ_OZ245719.1"/>
</dbReference>
<comment type="caution">
    <text evidence="2">The sequence shown here is derived from an EMBL/GenBank/DDBJ whole genome shotgun (WGS) entry which is preliminary data.</text>
</comment>
<dbReference type="AlphaFoldDB" id="A0A098S2D2"/>
<dbReference type="Proteomes" id="UP000029736">
    <property type="component" value="Unassembled WGS sequence"/>
</dbReference>
<proteinExistence type="predicted"/>
<feature type="coiled-coil region" evidence="1">
    <location>
        <begin position="30"/>
        <end position="74"/>
    </location>
</feature>
<keyword evidence="3" id="KW-1185">Reference proteome</keyword>